<feature type="chain" id="PRO_5004977126" evidence="1">
    <location>
        <begin position="21"/>
        <end position="184"/>
    </location>
</feature>
<dbReference type="PATRIC" id="fig|1449350.3.peg.3825"/>
<dbReference type="InterPro" id="IPR001763">
    <property type="entry name" value="Rhodanese-like_dom"/>
</dbReference>
<evidence type="ECO:0000313" key="4">
    <source>
        <dbReference type="Proteomes" id="UP000022447"/>
    </source>
</evidence>
<dbReference type="InterPro" id="IPR036873">
    <property type="entry name" value="Rhodanese-like_dom_sf"/>
</dbReference>
<proteinExistence type="predicted"/>
<dbReference type="EMBL" id="JALZ01000041">
    <property type="protein sequence ID" value="ETX13010.1"/>
    <property type="molecule type" value="Genomic_DNA"/>
</dbReference>
<evidence type="ECO:0000259" key="2">
    <source>
        <dbReference type="PROSITE" id="PS50206"/>
    </source>
</evidence>
<dbReference type="CDD" id="cd00158">
    <property type="entry name" value="RHOD"/>
    <property type="match status" value="1"/>
</dbReference>
<dbReference type="STRING" id="1449350.OCH239_14930"/>
<gene>
    <name evidence="3" type="ORF">OCH239_14930</name>
</gene>
<dbReference type="NCBIfam" id="TIGR03865">
    <property type="entry name" value="PQQ_CXXCW"/>
    <property type="match status" value="1"/>
</dbReference>
<dbReference type="PROSITE" id="PS50206">
    <property type="entry name" value="RHODANESE_3"/>
    <property type="match status" value="1"/>
</dbReference>
<dbReference type="eggNOG" id="COG0607">
    <property type="taxonomic scope" value="Bacteria"/>
</dbReference>
<protein>
    <submittedName>
        <fullName evidence="3">Rhodanese</fullName>
    </submittedName>
</protein>
<dbReference type="RefSeq" id="WP_037266197.1">
    <property type="nucleotide sequence ID" value="NZ_JALZ01000041.1"/>
</dbReference>
<accession>X7EAX9</accession>
<keyword evidence="4" id="KW-1185">Reference proteome</keyword>
<dbReference type="OrthoDB" id="176845at2"/>
<organism evidence="3 4">
    <name type="scientific">Roseivivax halodurans JCM 10272</name>
    <dbReference type="NCBI Taxonomy" id="1449350"/>
    <lineage>
        <taxon>Bacteria</taxon>
        <taxon>Pseudomonadati</taxon>
        <taxon>Pseudomonadota</taxon>
        <taxon>Alphaproteobacteria</taxon>
        <taxon>Rhodobacterales</taxon>
        <taxon>Roseobacteraceae</taxon>
        <taxon>Roseivivax</taxon>
    </lineage>
</organism>
<dbReference type="Gene3D" id="3.40.250.10">
    <property type="entry name" value="Rhodanese-like domain"/>
    <property type="match status" value="1"/>
</dbReference>
<feature type="domain" description="Rhodanese" evidence="2">
    <location>
        <begin position="90"/>
        <end position="173"/>
    </location>
</feature>
<feature type="signal peptide" evidence="1">
    <location>
        <begin position="1"/>
        <end position="20"/>
    </location>
</feature>
<keyword evidence="1" id="KW-0732">Signal</keyword>
<name>X7EAX9_9RHOB</name>
<evidence type="ECO:0000256" key="1">
    <source>
        <dbReference type="SAM" id="SignalP"/>
    </source>
</evidence>
<dbReference type="AlphaFoldDB" id="X7EAX9"/>
<dbReference type="InterPro" id="IPR022376">
    <property type="entry name" value="PQQ_CXXCW"/>
</dbReference>
<sequence length="184" mass="20225">MRGRALAVLLAVALPTGAFAQVAEPDSYRMEEYRAPVPETLQGATVVGVDEAYDLWRDGETVFVDVLPRPPKPENLPEGTIWREKPRLSIPGAAWLPNTGYGDIAPATEAYFTDALETLTEGDRTHPVLFFCLPECWMSWNAAKRAIERGYSSVYWFPEGSDGWSSAGHPTEEIPAMPGEPAAE</sequence>
<reference evidence="3 4" key="1">
    <citation type="submission" date="2014-01" db="EMBL/GenBank/DDBJ databases">
        <title>Roseivivax halodurans JCM 10272 Genome Sequencing.</title>
        <authorList>
            <person name="Lai Q."/>
            <person name="Li G."/>
            <person name="Shao Z."/>
        </authorList>
    </citation>
    <scope>NUCLEOTIDE SEQUENCE [LARGE SCALE GENOMIC DNA]</scope>
    <source>
        <strain evidence="3 4">JCM 10272</strain>
    </source>
</reference>
<evidence type="ECO:0000313" key="3">
    <source>
        <dbReference type="EMBL" id="ETX13010.1"/>
    </source>
</evidence>
<dbReference type="SUPFAM" id="SSF52821">
    <property type="entry name" value="Rhodanese/Cell cycle control phosphatase"/>
    <property type="match status" value="1"/>
</dbReference>
<dbReference type="Proteomes" id="UP000022447">
    <property type="component" value="Unassembled WGS sequence"/>
</dbReference>
<comment type="caution">
    <text evidence="3">The sequence shown here is derived from an EMBL/GenBank/DDBJ whole genome shotgun (WGS) entry which is preliminary data.</text>
</comment>